<proteinExistence type="predicted"/>
<comment type="caution">
    <text evidence="1">The sequence shown here is derived from an EMBL/GenBank/DDBJ whole genome shotgun (WGS) entry which is preliminary data.</text>
</comment>
<name>A0ABU9BY22_9BURK</name>
<dbReference type="RefSeq" id="WP_341429318.1">
    <property type="nucleotide sequence ID" value="NZ_JBBUTG010000039.1"/>
</dbReference>
<accession>A0ABU9BY22</accession>
<sequence>MNRPWATAAACVAGTLLAVVLLWPGREPARPTPDDDAARKLGLHASMMQAPSGADTAAASPAIDNPLPAVAPTAAASTPQPAVTMSPVPMSYEHEQLAGPSRGTSSDLHLMLESEPKDTGWAYAAEQQLRRTYEEAGTDIYSLECRSTLCEVQAFSASDAASAERLRQAGNQATTEYSGQLVFSAPLDGRTAHLAYYFRQGSSTPP</sequence>
<gene>
    <name evidence="1" type="ORF">AACH06_29055</name>
</gene>
<evidence type="ECO:0000313" key="2">
    <source>
        <dbReference type="Proteomes" id="UP001371218"/>
    </source>
</evidence>
<organism evidence="1 2">
    <name type="scientific">Ideonella lacteola</name>
    <dbReference type="NCBI Taxonomy" id="2984193"/>
    <lineage>
        <taxon>Bacteria</taxon>
        <taxon>Pseudomonadati</taxon>
        <taxon>Pseudomonadota</taxon>
        <taxon>Betaproteobacteria</taxon>
        <taxon>Burkholderiales</taxon>
        <taxon>Sphaerotilaceae</taxon>
        <taxon>Ideonella</taxon>
    </lineage>
</organism>
<reference evidence="1 2" key="1">
    <citation type="submission" date="2024-04" db="EMBL/GenBank/DDBJ databases">
        <title>Novel species of the genus Ideonella isolated from streams.</title>
        <authorList>
            <person name="Lu H."/>
        </authorList>
    </citation>
    <scope>NUCLEOTIDE SEQUENCE [LARGE SCALE GENOMIC DNA]</scope>
    <source>
        <strain evidence="1 2">DXS29W</strain>
    </source>
</reference>
<protein>
    <submittedName>
        <fullName evidence="1">Uncharacterized protein</fullName>
    </submittedName>
</protein>
<dbReference type="EMBL" id="JBBUTG010000039">
    <property type="protein sequence ID" value="MEK8034884.1"/>
    <property type="molecule type" value="Genomic_DNA"/>
</dbReference>
<evidence type="ECO:0000313" key="1">
    <source>
        <dbReference type="EMBL" id="MEK8034884.1"/>
    </source>
</evidence>
<dbReference type="Proteomes" id="UP001371218">
    <property type="component" value="Unassembled WGS sequence"/>
</dbReference>
<keyword evidence="2" id="KW-1185">Reference proteome</keyword>